<feature type="transmembrane region" description="Helical" evidence="2">
    <location>
        <begin position="132"/>
        <end position="152"/>
    </location>
</feature>
<evidence type="ECO:0000313" key="4">
    <source>
        <dbReference type="Proteomes" id="UP000288859"/>
    </source>
</evidence>
<keyword evidence="2" id="KW-0812">Transmembrane</keyword>
<keyword evidence="2" id="KW-1133">Transmembrane helix</keyword>
<reference evidence="3 4" key="1">
    <citation type="submission" date="2017-03" db="EMBL/GenBank/DDBJ databases">
        <title>Genomes of endolithic fungi from Antarctica.</title>
        <authorList>
            <person name="Coleine C."/>
            <person name="Masonjones S."/>
            <person name="Stajich J.E."/>
        </authorList>
    </citation>
    <scope>NUCLEOTIDE SEQUENCE [LARGE SCALE GENOMIC DNA]</scope>
    <source>
        <strain evidence="3 4">CCFEE 6314</strain>
    </source>
</reference>
<keyword evidence="2" id="KW-0472">Membrane</keyword>
<dbReference type="InterPro" id="IPR018750">
    <property type="entry name" value="DUF2306_membrane"/>
</dbReference>
<sequence>MSRPTTIHKESGPEQGSVHSASSIKKSSSQNEHQGRFRKLFSWLGFQKNYNVPLFIIFAGAMLGFSLARLEYLDIGGRFRKGSAPGEWYWYRGGIGRIGITLHLAGVLPAGILMIWQFVPAIRRRWVTFHRINGYVVIMLLLLGNVGAFMITRHAFGGDLSTQAASGFLGIYTTLGMGLAYYNIKVLQVDQHRAWMLRTMIMFGVIITTRLIDIIAAQITTLIGSYHVIMNCGELAVMNDFSYLSTNYPQCLANSTTVEGVLNVVKAKFGENVETTGASLRIGFGMALWLSIALHGIGAEVYLALTPREAHRLRMTSYEKQLEAGMANPGSAGLVVEKFGDAQAWIPR</sequence>
<accession>A0A438N853</accession>
<gene>
    <name evidence="3" type="ORF">B0A52_04340</name>
</gene>
<evidence type="ECO:0000313" key="3">
    <source>
        <dbReference type="EMBL" id="RVX71941.1"/>
    </source>
</evidence>
<comment type="caution">
    <text evidence="3">The sequence shown here is derived from an EMBL/GenBank/DDBJ whole genome shotgun (WGS) entry which is preliminary data.</text>
</comment>
<dbReference type="OrthoDB" id="193478at2759"/>
<feature type="transmembrane region" description="Helical" evidence="2">
    <location>
        <begin position="98"/>
        <end position="120"/>
    </location>
</feature>
<feature type="compositionally biased region" description="Low complexity" evidence="1">
    <location>
        <begin position="17"/>
        <end position="29"/>
    </location>
</feature>
<organism evidence="3 4">
    <name type="scientific">Exophiala mesophila</name>
    <name type="common">Black yeast-like fungus</name>
    <dbReference type="NCBI Taxonomy" id="212818"/>
    <lineage>
        <taxon>Eukaryota</taxon>
        <taxon>Fungi</taxon>
        <taxon>Dikarya</taxon>
        <taxon>Ascomycota</taxon>
        <taxon>Pezizomycotina</taxon>
        <taxon>Eurotiomycetes</taxon>
        <taxon>Chaetothyriomycetidae</taxon>
        <taxon>Chaetothyriales</taxon>
        <taxon>Herpotrichiellaceae</taxon>
        <taxon>Exophiala</taxon>
    </lineage>
</organism>
<feature type="transmembrane region" description="Helical" evidence="2">
    <location>
        <begin position="282"/>
        <end position="305"/>
    </location>
</feature>
<evidence type="ECO:0000256" key="1">
    <source>
        <dbReference type="SAM" id="MobiDB-lite"/>
    </source>
</evidence>
<proteinExistence type="predicted"/>
<dbReference type="Proteomes" id="UP000288859">
    <property type="component" value="Unassembled WGS sequence"/>
</dbReference>
<feature type="transmembrane region" description="Helical" evidence="2">
    <location>
        <begin position="164"/>
        <end position="184"/>
    </location>
</feature>
<dbReference type="Pfam" id="PF10067">
    <property type="entry name" value="DUF2306"/>
    <property type="match status" value="1"/>
</dbReference>
<dbReference type="VEuPathDB" id="FungiDB:PV10_08659"/>
<feature type="transmembrane region" description="Helical" evidence="2">
    <location>
        <begin position="196"/>
        <end position="219"/>
    </location>
</feature>
<feature type="region of interest" description="Disordered" evidence="1">
    <location>
        <begin position="1"/>
        <end position="31"/>
    </location>
</feature>
<dbReference type="EMBL" id="NAJM01000015">
    <property type="protein sequence ID" value="RVX71941.1"/>
    <property type="molecule type" value="Genomic_DNA"/>
</dbReference>
<evidence type="ECO:0008006" key="5">
    <source>
        <dbReference type="Google" id="ProtNLM"/>
    </source>
</evidence>
<name>A0A438N853_EXOME</name>
<feature type="transmembrane region" description="Helical" evidence="2">
    <location>
        <begin position="50"/>
        <end position="70"/>
    </location>
</feature>
<dbReference type="AlphaFoldDB" id="A0A438N853"/>
<protein>
    <recommendedName>
        <fullName evidence="5">DUF2306 domain-containing protein</fullName>
    </recommendedName>
</protein>
<evidence type="ECO:0000256" key="2">
    <source>
        <dbReference type="SAM" id="Phobius"/>
    </source>
</evidence>